<dbReference type="AlphaFoldDB" id="A0A9P4L4M9"/>
<evidence type="ECO:0000313" key="1">
    <source>
        <dbReference type="EMBL" id="KAF1841489.1"/>
    </source>
</evidence>
<accession>A0A9P4L4M9</accession>
<reference evidence="1" key="1">
    <citation type="submission" date="2020-01" db="EMBL/GenBank/DDBJ databases">
        <authorList>
            <consortium name="DOE Joint Genome Institute"/>
            <person name="Haridas S."/>
            <person name="Albert R."/>
            <person name="Binder M."/>
            <person name="Bloem J."/>
            <person name="Labutti K."/>
            <person name="Salamov A."/>
            <person name="Andreopoulos B."/>
            <person name="Baker S.E."/>
            <person name="Barry K."/>
            <person name="Bills G."/>
            <person name="Bluhm B.H."/>
            <person name="Cannon C."/>
            <person name="Castanera R."/>
            <person name="Culley D.E."/>
            <person name="Daum C."/>
            <person name="Ezra D."/>
            <person name="Gonzalez J.B."/>
            <person name="Henrissat B."/>
            <person name="Kuo A."/>
            <person name="Liang C."/>
            <person name="Lipzen A."/>
            <person name="Lutzoni F."/>
            <person name="Magnuson J."/>
            <person name="Mondo S."/>
            <person name="Nolan M."/>
            <person name="Ohm R."/>
            <person name="Pangilinan J."/>
            <person name="Park H.-J."/>
            <person name="Ramirez L."/>
            <person name="Alfaro M."/>
            <person name="Sun H."/>
            <person name="Tritt A."/>
            <person name="Yoshinaga Y."/>
            <person name="Zwiers L.-H."/>
            <person name="Turgeon B.G."/>
            <person name="Goodwin S.B."/>
            <person name="Spatafora J.W."/>
            <person name="Crous P.W."/>
            <person name="Grigoriev I.V."/>
        </authorList>
    </citation>
    <scope>NUCLEOTIDE SEQUENCE</scope>
    <source>
        <strain evidence="1">CBS 394.84</strain>
    </source>
</reference>
<dbReference type="EMBL" id="ML976618">
    <property type="protein sequence ID" value="KAF1841489.1"/>
    <property type="molecule type" value="Genomic_DNA"/>
</dbReference>
<keyword evidence="2" id="KW-1185">Reference proteome</keyword>
<comment type="caution">
    <text evidence="1">The sequence shown here is derived from an EMBL/GenBank/DDBJ whole genome shotgun (WGS) entry which is preliminary data.</text>
</comment>
<organism evidence="1 2">
    <name type="scientific">Cucurbitaria berberidis CBS 394.84</name>
    <dbReference type="NCBI Taxonomy" id="1168544"/>
    <lineage>
        <taxon>Eukaryota</taxon>
        <taxon>Fungi</taxon>
        <taxon>Dikarya</taxon>
        <taxon>Ascomycota</taxon>
        <taxon>Pezizomycotina</taxon>
        <taxon>Dothideomycetes</taxon>
        <taxon>Pleosporomycetidae</taxon>
        <taxon>Pleosporales</taxon>
        <taxon>Pleosporineae</taxon>
        <taxon>Cucurbitariaceae</taxon>
        <taxon>Cucurbitaria</taxon>
    </lineage>
</organism>
<protein>
    <submittedName>
        <fullName evidence="1">Uncharacterized protein</fullName>
    </submittedName>
</protein>
<gene>
    <name evidence="1" type="ORF">K460DRAFT_168335</name>
</gene>
<evidence type="ECO:0000313" key="2">
    <source>
        <dbReference type="Proteomes" id="UP000800039"/>
    </source>
</evidence>
<dbReference type="RefSeq" id="XP_040784052.1">
    <property type="nucleotide sequence ID" value="XM_040926932.1"/>
</dbReference>
<dbReference type="Proteomes" id="UP000800039">
    <property type="component" value="Unassembled WGS sequence"/>
</dbReference>
<name>A0A9P4L4M9_9PLEO</name>
<dbReference type="GeneID" id="63844184"/>
<proteinExistence type="predicted"/>
<sequence>MMSRACYTGLCRCELSEMVTGKLLGLELVHTYLRSRSRFRTRVFRKDRKHSQTWKECNSKSSSGHWAMMFGCLLVDG</sequence>